<dbReference type="Proteomes" id="UP001204015">
    <property type="component" value="Unassembled WGS sequence"/>
</dbReference>
<feature type="region of interest" description="Disordered" evidence="6">
    <location>
        <begin position="414"/>
        <end position="434"/>
    </location>
</feature>
<feature type="domain" description="ABC-2 type transporter transmembrane" evidence="8">
    <location>
        <begin position="34"/>
        <end position="386"/>
    </location>
</feature>
<accession>A0ABT1BYM4</accession>
<dbReference type="RefSeq" id="WP_252761545.1">
    <property type="nucleotide sequence ID" value="NZ_JAMXLY010000042.1"/>
</dbReference>
<dbReference type="EMBL" id="JAMXLY010000042">
    <property type="protein sequence ID" value="MCO6026189.1"/>
    <property type="molecule type" value="Genomic_DNA"/>
</dbReference>
<evidence type="ECO:0000256" key="1">
    <source>
        <dbReference type="ARBA" id="ARBA00004651"/>
    </source>
</evidence>
<comment type="caution">
    <text evidence="9">The sequence shown here is derived from an EMBL/GenBank/DDBJ whole genome shotgun (WGS) entry which is preliminary data.</text>
</comment>
<feature type="transmembrane region" description="Helical" evidence="7">
    <location>
        <begin position="197"/>
        <end position="219"/>
    </location>
</feature>
<evidence type="ECO:0000256" key="3">
    <source>
        <dbReference type="ARBA" id="ARBA00022692"/>
    </source>
</evidence>
<feature type="transmembrane region" description="Helical" evidence="7">
    <location>
        <begin position="33"/>
        <end position="52"/>
    </location>
</feature>
<proteinExistence type="predicted"/>
<evidence type="ECO:0000256" key="4">
    <source>
        <dbReference type="ARBA" id="ARBA00022989"/>
    </source>
</evidence>
<feature type="transmembrane region" description="Helical" evidence="7">
    <location>
        <begin position="370"/>
        <end position="389"/>
    </location>
</feature>
<name>A0ABT1BYM4_9BACT</name>
<evidence type="ECO:0000256" key="5">
    <source>
        <dbReference type="ARBA" id="ARBA00023136"/>
    </source>
</evidence>
<protein>
    <submittedName>
        <fullName evidence="9">ABC transporter permease</fullName>
    </submittedName>
</protein>
<reference evidence="9 10" key="1">
    <citation type="submission" date="2022-06" db="EMBL/GenBank/DDBJ databases">
        <title>A taxonomic note on the genus Prevotella: Description of four novel genera and emended description of the genera Hallella and Xylanibacter.</title>
        <authorList>
            <person name="Hitch T.C.A."/>
        </authorList>
    </citation>
    <scope>NUCLEOTIDE SEQUENCE [LARGE SCALE GENOMIC DNA]</scope>
    <source>
        <strain evidence="9 10">DSM 100619</strain>
    </source>
</reference>
<keyword evidence="5 7" id="KW-0472">Membrane</keyword>
<gene>
    <name evidence="9" type="ORF">NG821_10115</name>
</gene>
<dbReference type="PANTHER" id="PTHR30294">
    <property type="entry name" value="MEMBRANE COMPONENT OF ABC TRANSPORTER YHHJ-RELATED"/>
    <property type="match status" value="1"/>
</dbReference>
<evidence type="ECO:0000256" key="6">
    <source>
        <dbReference type="SAM" id="MobiDB-lite"/>
    </source>
</evidence>
<keyword evidence="10" id="KW-1185">Reference proteome</keyword>
<dbReference type="PANTHER" id="PTHR30294:SF46">
    <property type="entry name" value="ABC TRANSPORTER PERMEASE"/>
    <property type="match status" value="1"/>
</dbReference>
<feature type="transmembrane region" description="Helical" evidence="7">
    <location>
        <begin position="310"/>
        <end position="331"/>
    </location>
</feature>
<dbReference type="Pfam" id="PF12698">
    <property type="entry name" value="ABC2_membrane_3"/>
    <property type="match status" value="1"/>
</dbReference>
<feature type="transmembrane region" description="Helical" evidence="7">
    <location>
        <begin position="240"/>
        <end position="262"/>
    </location>
</feature>
<dbReference type="InterPro" id="IPR013525">
    <property type="entry name" value="ABC2_TM"/>
</dbReference>
<evidence type="ECO:0000313" key="10">
    <source>
        <dbReference type="Proteomes" id="UP001204015"/>
    </source>
</evidence>
<organism evidence="9 10">
    <name type="scientific">Segatella cerevisiae</name>
    <dbReference type="NCBI Taxonomy" id="2053716"/>
    <lineage>
        <taxon>Bacteria</taxon>
        <taxon>Pseudomonadati</taxon>
        <taxon>Bacteroidota</taxon>
        <taxon>Bacteroidia</taxon>
        <taxon>Bacteroidales</taxon>
        <taxon>Prevotellaceae</taxon>
        <taxon>Segatella</taxon>
    </lineage>
</organism>
<evidence type="ECO:0000256" key="7">
    <source>
        <dbReference type="SAM" id="Phobius"/>
    </source>
</evidence>
<comment type="subcellular location">
    <subcellularLocation>
        <location evidence="1">Cell membrane</location>
        <topology evidence="1">Multi-pass membrane protein</topology>
    </subcellularLocation>
</comment>
<evidence type="ECO:0000259" key="8">
    <source>
        <dbReference type="Pfam" id="PF12698"/>
    </source>
</evidence>
<evidence type="ECO:0000313" key="9">
    <source>
        <dbReference type="EMBL" id="MCO6026189.1"/>
    </source>
</evidence>
<keyword evidence="3 7" id="KW-0812">Transmembrane</keyword>
<dbReference type="InterPro" id="IPR051449">
    <property type="entry name" value="ABC-2_transporter_component"/>
</dbReference>
<feature type="transmembrane region" description="Helical" evidence="7">
    <location>
        <begin position="282"/>
        <end position="303"/>
    </location>
</feature>
<keyword evidence="2" id="KW-1003">Cell membrane</keyword>
<dbReference type="Gene3D" id="3.40.1710.10">
    <property type="entry name" value="abc type-2 transporter like domain"/>
    <property type="match status" value="1"/>
</dbReference>
<evidence type="ECO:0000256" key="2">
    <source>
        <dbReference type="ARBA" id="ARBA00022475"/>
    </source>
</evidence>
<sequence length="434" mass="49453">MEQESFFKAVGHGIQDMCYIWVKEIRNAFTDEGVLIFCILVPLLYPLVYSWIYNNQVLRNVPVAVVDLSHSHLSRQFIRDFDASPDTKVAYYCDNLEEAKQLVGRSAIHGILYFPADFEKKVYRGEKSYISAYTDMSLMLYYRAIYSTSISIANKVNSKIQIGRSVNFTNQEDLVSTIPIKTENIPIFNEPGGYGDAIIPGVLMLILQQTLLLGIGLSAGTARENNRYKELVPISRHYMGTFRIILGKAMACFMIYSLQAAYVTLCVPHFFHFTELSTPLALWGFLVPFILAVTFFGMTMSCFVRYRENVLLLVMFTSVPFLFMSGVSWPISNIPGFWEGVASLIPSTWGIRAFISINNMGATLDEIQKFIIPLWIQVVVYGFTTFLVYRYQLKLTKKQAYSAIEDIKNQAIAARDEKEKDTPEKTETDKTDKE</sequence>
<keyword evidence="4 7" id="KW-1133">Transmembrane helix</keyword>